<dbReference type="GeneID" id="62193905"/>
<dbReference type="EMBL" id="CP064812">
    <property type="protein sequence ID" value="QPG73197.1"/>
    <property type="molecule type" value="Genomic_DNA"/>
</dbReference>
<evidence type="ECO:0000256" key="3">
    <source>
        <dbReference type="ARBA" id="ARBA00022448"/>
    </source>
</evidence>
<evidence type="ECO:0000256" key="9">
    <source>
        <dbReference type="ARBA" id="ARBA00023157"/>
    </source>
</evidence>
<evidence type="ECO:0000256" key="10">
    <source>
        <dbReference type="ARBA" id="ARBA00023180"/>
    </source>
</evidence>
<accession>A0A875RT62</accession>
<feature type="transmembrane region" description="Helical" evidence="11">
    <location>
        <begin position="263"/>
        <end position="285"/>
    </location>
</feature>
<evidence type="ECO:0000259" key="13">
    <source>
        <dbReference type="PROSITE" id="PS50156"/>
    </source>
</evidence>
<feature type="chain" id="PRO_5034853450" description="SSD domain-containing protein" evidence="12">
    <location>
        <begin position="18"/>
        <end position="1197"/>
    </location>
</feature>
<dbReference type="PANTHER" id="PTHR45727">
    <property type="entry name" value="NPC INTRACELLULAR CHOLESTEROL TRANSPORTER 1"/>
    <property type="match status" value="1"/>
</dbReference>
<dbReference type="InterPro" id="IPR000731">
    <property type="entry name" value="SSD"/>
</dbReference>
<feature type="transmembrane region" description="Helical" evidence="11">
    <location>
        <begin position="1106"/>
        <end position="1127"/>
    </location>
</feature>
<dbReference type="GO" id="GO:0016020">
    <property type="term" value="C:membrane"/>
    <property type="evidence" value="ECO:0007669"/>
    <property type="project" value="UniProtKB-SubCell"/>
</dbReference>
<dbReference type="KEGG" id="bnn:FOA43_000504"/>
<keyword evidence="4 11" id="KW-0812">Transmembrane</keyword>
<dbReference type="PANTHER" id="PTHR45727:SF2">
    <property type="entry name" value="NPC INTRACELLULAR CHOLESTEROL TRANSPORTER 1"/>
    <property type="match status" value="1"/>
</dbReference>
<evidence type="ECO:0000256" key="2">
    <source>
        <dbReference type="ARBA" id="ARBA00005585"/>
    </source>
</evidence>
<keyword evidence="6 11" id="KW-1133">Transmembrane helix</keyword>
<evidence type="ECO:0000256" key="4">
    <source>
        <dbReference type="ARBA" id="ARBA00022692"/>
    </source>
</evidence>
<dbReference type="Pfam" id="PF12349">
    <property type="entry name" value="Sterol-sensing"/>
    <property type="match status" value="1"/>
</dbReference>
<dbReference type="Gene3D" id="1.20.1640.10">
    <property type="entry name" value="Multidrug efflux transporter AcrB transmembrane domain"/>
    <property type="match status" value="2"/>
</dbReference>
<protein>
    <recommendedName>
        <fullName evidence="13">SSD domain-containing protein</fullName>
    </recommendedName>
</protein>
<dbReference type="InterPro" id="IPR053956">
    <property type="entry name" value="NPC1_MLD"/>
</dbReference>
<dbReference type="SUPFAM" id="SSF82866">
    <property type="entry name" value="Multidrug efflux transporter AcrB transmembrane domain"/>
    <property type="match status" value="2"/>
</dbReference>
<feature type="transmembrane region" description="Helical" evidence="11">
    <location>
        <begin position="1037"/>
        <end position="1057"/>
    </location>
</feature>
<dbReference type="InterPro" id="IPR032190">
    <property type="entry name" value="NPC1_N"/>
</dbReference>
<evidence type="ECO:0000256" key="5">
    <source>
        <dbReference type="ARBA" id="ARBA00022729"/>
    </source>
</evidence>
<feature type="transmembrane region" description="Helical" evidence="11">
    <location>
        <begin position="1063"/>
        <end position="1085"/>
    </location>
</feature>
<comment type="subcellular location">
    <subcellularLocation>
        <location evidence="1">Membrane</location>
        <topology evidence="1">Multi-pass membrane protein</topology>
    </subcellularLocation>
</comment>
<keyword evidence="7" id="KW-0445">Lipid transport</keyword>
<evidence type="ECO:0000256" key="7">
    <source>
        <dbReference type="ARBA" id="ARBA00023055"/>
    </source>
</evidence>
<dbReference type="Proteomes" id="UP000662931">
    <property type="component" value="Chromosome 1"/>
</dbReference>
<evidence type="ECO:0000256" key="6">
    <source>
        <dbReference type="ARBA" id="ARBA00022989"/>
    </source>
</evidence>
<dbReference type="RefSeq" id="XP_038776762.1">
    <property type="nucleotide sequence ID" value="XM_038920834.1"/>
</dbReference>
<dbReference type="AlphaFoldDB" id="A0A875RT62"/>
<evidence type="ECO:0000313" key="15">
    <source>
        <dbReference type="Proteomes" id="UP000662931"/>
    </source>
</evidence>
<dbReference type="InterPro" id="IPR053958">
    <property type="entry name" value="HMGCR/SNAP/NPC1-like_SSD"/>
</dbReference>
<proteinExistence type="inferred from homology"/>
<feature type="domain" description="SSD" evidence="13">
    <location>
        <begin position="597"/>
        <end position="778"/>
    </location>
</feature>
<feature type="transmembrane region" description="Helical" evidence="11">
    <location>
        <begin position="1147"/>
        <end position="1167"/>
    </location>
</feature>
<feature type="transmembrane region" description="Helical" evidence="11">
    <location>
        <begin position="359"/>
        <end position="379"/>
    </location>
</feature>
<keyword evidence="3" id="KW-0813">Transport</keyword>
<name>A0A875RT62_EENNA</name>
<feature type="transmembrane region" description="Helical" evidence="11">
    <location>
        <begin position="600"/>
        <end position="624"/>
    </location>
</feature>
<feature type="transmembrane region" description="Helical" evidence="11">
    <location>
        <begin position="753"/>
        <end position="778"/>
    </location>
</feature>
<dbReference type="GO" id="GO:0032934">
    <property type="term" value="F:sterol binding"/>
    <property type="evidence" value="ECO:0007669"/>
    <property type="project" value="TreeGrafter"/>
</dbReference>
<keyword evidence="10" id="KW-0325">Glycoprotein</keyword>
<keyword evidence="15" id="KW-1185">Reference proteome</keyword>
<feature type="transmembrane region" description="Helical" evidence="11">
    <location>
        <begin position="644"/>
        <end position="669"/>
    </location>
</feature>
<keyword evidence="9" id="KW-1015">Disulfide bond</keyword>
<dbReference type="GO" id="GO:0015918">
    <property type="term" value="P:sterol transport"/>
    <property type="evidence" value="ECO:0007669"/>
    <property type="project" value="TreeGrafter"/>
</dbReference>
<gene>
    <name evidence="14" type="ORF">FOA43_000504</name>
</gene>
<feature type="transmembrane region" description="Helical" evidence="11">
    <location>
        <begin position="856"/>
        <end position="874"/>
    </location>
</feature>
<feature type="transmembrane region" description="Helical" evidence="11">
    <location>
        <begin position="1007"/>
        <end position="1030"/>
    </location>
</feature>
<evidence type="ECO:0000256" key="8">
    <source>
        <dbReference type="ARBA" id="ARBA00023136"/>
    </source>
</evidence>
<feature type="transmembrane region" description="Helical" evidence="11">
    <location>
        <begin position="675"/>
        <end position="696"/>
    </location>
</feature>
<feature type="signal peptide" evidence="12">
    <location>
        <begin position="1"/>
        <end position="17"/>
    </location>
</feature>
<evidence type="ECO:0000313" key="14">
    <source>
        <dbReference type="EMBL" id="QPG73197.1"/>
    </source>
</evidence>
<dbReference type="PROSITE" id="PS50156">
    <property type="entry name" value="SSD"/>
    <property type="match status" value="1"/>
</dbReference>
<keyword evidence="8 11" id="KW-0472">Membrane</keyword>
<dbReference type="Pfam" id="PF16414">
    <property type="entry name" value="NPC1_N"/>
    <property type="match status" value="1"/>
</dbReference>
<dbReference type="OrthoDB" id="6510177at2759"/>
<dbReference type="FunFam" id="1.20.1640.10:FF:000029">
    <property type="entry name" value="Putative Patched sphingolipid transporter"/>
    <property type="match status" value="1"/>
</dbReference>
<keyword evidence="5 12" id="KW-0732">Signal</keyword>
<dbReference type="Pfam" id="PF22314">
    <property type="entry name" value="NPC1_MLD"/>
    <property type="match status" value="1"/>
</dbReference>
<evidence type="ECO:0000256" key="12">
    <source>
        <dbReference type="SAM" id="SignalP"/>
    </source>
</evidence>
<evidence type="ECO:0000256" key="1">
    <source>
        <dbReference type="ARBA" id="ARBA00004141"/>
    </source>
</evidence>
<comment type="similarity">
    <text evidence="2">Belongs to the patched family.</text>
</comment>
<evidence type="ECO:0000256" key="11">
    <source>
        <dbReference type="SAM" id="Phobius"/>
    </source>
</evidence>
<organism evidence="14 15">
    <name type="scientific">Eeniella nana</name>
    <name type="common">Yeast</name>
    <name type="synonym">Brettanomyces nanus</name>
    <dbReference type="NCBI Taxonomy" id="13502"/>
    <lineage>
        <taxon>Eukaryota</taxon>
        <taxon>Fungi</taxon>
        <taxon>Dikarya</taxon>
        <taxon>Ascomycota</taxon>
        <taxon>Saccharomycotina</taxon>
        <taxon>Pichiomycetes</taxon>
        <taxon>Pichiales</taxon>
        <taxon>Pichiaceae</taxon>
        <taxon>Brettanomyces</taxon>
    </lineage>
</organism>
<sequence length="1197" mass="133117">MNIPFALLAFWASLSLAVSPYTELHSPGFCALYGIGGKESFIDIPLPQNIEAQPLTAEERNELVGICGSSWQNSDTACCDMSQIQQLKTNLAKVRPLISSCPACQENFFQMFCHFTCSPDQSTFVNVTKISESTSGNDIVDELDFYIDSASFASEFFDSCKNIKFGATNGYAMDLIGGGAHNYSGFLKFLGDKKPMLGGSPFQMNFKYEDAKNKIVPFTTIARKCNDVDPRFRCSCADCPQACPILSKLNPSHRCTVGKLPCFSFAVILLYTAVAAAYIYIVAFAHGDSKNSLLNLFDRESALLTDDMGDDNNDAEETTELSSADEMSNFDSFKANKSYFFNDWLEKLFYQQGLYCAKYPWHVICVTLTIATIICSFIYKLQLERDPIHLWVSPEANAYKQKDIFDKSFGPFYRSEQLFVSNATGDSIFQDYEFVKWWFEKEVEIQTLQAENKNVTYSDICFKPTGESCALESFSQYFHGDINYLPESSWKQKISSCAASPVNCLPTFQQPLTRPLLFGGDFEKPVLDSPAFVVTLLLNNNEDQQSNQILEAKSWEEQLETYISGSLIPEAEAWGVNITYNTDGSVEKEINKSSNTDVKIIVISYLVMFAYVSIALGTRGGNIVPTGHKFGMDSVLSILTRTRFGLGLAGVFIVLLSVFSSVGVCSIFNLKSTLIIAEVIPFLVLAVGVDNIFLLCNELQDINYLNVTNDLQLCERVAKTLANVGPSILLSATSEVACFLLASAVGMPAVRNFAIYSALAIFFNTILQLTAFVAVLALDQKRLEEGRLDLLPFIQIREGLISLPEDSEAGNSAAHEANLSELLSGTSSASGDGWFGNLIKKHLAPWLFRPTVKKGVLIFFITWLGISLSLLPKIELGLDQRLAMPADSHLVGYFDDMYKYLNVGPPIYWVVDNNNVSSIDEQRHLCGKFTTCDSMSFVNILQQEYKREGLSTIAEPVAMYLVDGKQDFIDAYHDSIRITQEIKKEQPDLDVFAYSPFYIFFVQYENIISLSITLICIGLVLVFALASLLLGSFTNAAIIVLNVALIMINVGGSMALWNVSLNAVSLVNLMICLGLAVEFTVHLVRHFNFNFNSETEPKLSRKDGRAYNSLCFIGNTTLSGITMTKLIGISVLGFTRSKIFQVYYFRMWLSLIVISSIHSLLLVPILLGSFGSTRNYKTSSYAAVDNDEVLRRLRETN</sequence>
<reference evidence="14" key="1">
    <citation type="submission" date="2020-10" db="EMBL/GenBank/DDBJ databases">
        <authorList>
            <person name="Roach M.J.R."/>
        </authorList>
    </citation>
    <scope>NUCLEOTIDE SEQUENCE</scope>
    <source>
        <strain evidence="14">CBS 1945</strain>
    </source>
</reference>